<feature type="region of interest" description="Disordered" evidence="1">
    <location>
        <begin position="78"/>
        <end position="103"/>
    </location>
</feature>
<keyword evidence="4" id="KW-1185">Reference proteome</keyword>
<feature type="region of interest" description="Disordered" evidence="1">
    <location>
        <begin position="473"/>
        <end position="537"/>
    </location>
</feature>
<evidence type="ECO:0000313" key="3">
    <source>
        <dbReference type="EMBL" id="GHH64568.1"/>
    </source>
</evidence>
<dbReference type="InterPro" id="IPR003959">
    <property type="entry name" value="ATPase_AAA_core"/>
</dbReference>
<sequence>MNREAVQPTSVAPTAPVAPPADDPPPAVAPPAVRTAAARPPAAPLRAASPPAAASPVAGSPVVSPPAVGSPVVLPPLASHRSLPPHPGRAAAGSAPATGGFAERPTVEELRLTSFKSYRRATLGLSPLTVLYGPSGVGKSNALDALAVLSRLALGEDIADSLDGLPGTAGPLAAPVRGGLLGCVPHGRNAVILGCTVRSVAGPVRLEVVVRTDGPVRIARERLTLDGQVLVETGEQDVRNRRINVTWHNDTRQGDIRAPFPSASLITSQLPLRVAGSSPGERKVLAASEHLLTALREVFPLHPVPALMRDWTPADPQARLLGTAANISALLGRLKNECGRRYGHLLKVVQSAAPHPLLGLDVARRGTGAEERVLAVFDEGVLGRTGADQASDGMLRHLAFAAVLLTGAGVLDVDPAAEVPPAHRQLTVLAEDLGAGLGGEQTASLLRLAREVCGRRDVRLLAALQDPAAAREALGEAGGPAGPDLVECRRDPATGHSVLRPESARVPAQFARGPEDGERPGEGAATVAGTGAVDLGR</sequence>
<comment type="caution">
    <text evidence="3">The sequence shown here is derived from an EMBL/GenBank/DDBJ whole genome shotgun (WGS) entry which is preliminary data.</text>
</comment>
<dbReference type="InterPro" id="IPR027417">
    <property type="entry name" value="P-loop_NTPase"/>
</dbReference>
<reference evidence="3" key="1">
    <citation type="journal article" date="2014" name="Int. J. Syst. Evol. Microbiol.">
        <title>Complete genome sequence of Corynebacterium casei LMG S-19264T (=DSM 44701T), isolated from a smear-ripened cheese.</title>
        <authorList>
            <consortium name="US DOE Joint Genome Institute (JGI-PGF)"/>
            <person name="Walter F."/>
            <person name="Albersmeier A."/>
            <person name="Kalinowski J."/>
            <person name="Ruckert C."/>
        </authorList>
    </citation>
    <scope>NUCLEOTIDE SEQUENCE</scope>
    <source>
        <strain evidence="3">JCM 4646</strain>
    </source>
</reference>
<proteinExistence type="predicted"/>
<accession>A0A919FG19</accession>
<evidence type="ECO:0000259" key="2">
    <source>
        <dbReference type="Pfam" id="PF13304"/>
    </source>
</evidence>
<dbReference type="Pfam" id="PF13304">
    <property type="entry name" value="AAA_21"/>
    <property type="match status" value="1"/>
</dbReference>
<feature type="region of interest" description="Disordered" evidence="1">
    <location>
        <begin position="1"/>
        <end position="64"/>
    </location>
</feature>
<dbReference type="GO" id="GO:0016887">
    <property type="term" value="F:ATP hydrolysis activity"/>
    <property type="evidence" value="ECO:0007669"/>
    <property type="project" value="InterPro"/>
</dbReference>
<dbReference type="AlphaFoldDB" id="A0A919FG19"/>
<dbReference type="EMBL" id="BNBO01000005">
    <property type="protein sequence ID" value="GHH64568.1"/>
    <property type="molecule type" value="Genomic_DNA"/>
</dbReference>
<feature type="domain" description="ATPase AAA-type core" evidence="2">
    <location>
        <begin position="128"/>
        <end position="408"/>
    </location>
</feature>
<evidence type="ECO:0000256" key="1">
    <source>
        <dbReference type="SAM" id="MobiDB-lite"/>
    </source>
</evidence>
<dbReference type="GO" id="GO:0005524">
    <property type="term" value="F:ATP binding"/>
    <property type="evidence" value="ECO:0007669"/>
    <property type="project" value="InterPro"/>
</dbReference>
<feature type="compositionally biased region" description="Low complexity" evidence="1">
    <location>
        <begin position="522"/>
        <end position="537"/>
    </location>
</feature>
<feature type="compositionally biased region" description="Pro residues" evidence="1">
    <location>
        <begin position="16"/>
        <end position="29"/>
    </location>
</feature>
<organism evidence="3 4">
    <name type="scientific">Kitasatospora indigofera</name>
    <dbReference type="NCBI Taxonomy" id="67307"/>
    <lineage>
        <taxon>Bacteria</taxon>
        <taxon>Bacillati</taxon>
        <taxon>Actinomycetota</taxon>
        <taxon>Actinomycetes</taxon>
        <taxon>Kitasatosporales</taxon>
        <taxon>Streptomycetaceae</taxon>
        <taxon>Kitasatospora</taxon>
    </lineage>
</organism>
<dbReference type="SUPFAM" id="SSF52540">
    <property type="entry name" value="P-loop containing nucleoside triphosphate hydrolases"/>
    <property type="match status" value="2"/>
</dbReference>
<dbReference type="Proteomes" id="UP000617734">
    <property type="component" value="Unassembled WGS sequence"/>
</dbReference>
<evidence type="ECO:0000313" key="4">
    <source>
        <dbReference type="Proteomes" id="UP000617734"/>
    </source>
</evidence>
<feature type="compositionally biased region" description="Low complexity" evidence="1">
    <location>
        <begin position="30"/>
        <end position="64"/>
    </location>
</feature>
<dbReference type="Gene3D" id="3.40.50.300">
    <property type="entry name" value="P-loop containing nucleotide triphosphate hydrolases"/>
    <property type="match status" value="1"/>
</dbReference>
<protein>
    <recommendedName>
        <fullName evidence="2">ATPase AAA-type core domain-containing protein</fullName>
    </recommendedName>
</protein>
<gene>
    <name evidence="3" type="ORF">GCM10018781_15890</name>
</gene>
<reference evidence="3" key="2">
    <citation type="submission" date="2020-09" db="EMBL/GenBank/DDBJ databases">
        <authorList>
            <person name="Sun Q."/>
            <person name="Ohkuma M."/>
        </authorList>
    </citation>
    <scope>NUCLEOTIDE SEQUENCE</scope>
    <source>
        <strain evidence="3">JCM 4646</strain>
    </source>
</reference>
<name>A0A919FG19_9ACTN</name>